<comment type="caution">
    <text evidence="10">The sequence shown here is derived from an EMBL/GenBank/DDBJ whole genome shotgun (WGS) entry which is preliminary data.</text>
</comment>
<dbReference type="Gene3D" id="2.60.120.10">
    <property type="entry name" value="Jelly Rolls"/>
    <property type="match status" value="1"/>
</dbReference>
<dbReference type="InterPro" id="IPR010864">
    <property type="entry name" value="D-lyxose_isomer"/>
</dbReference>
<evidence type="ECO:0000256" key="3">
    <source>
        <dbReference type="ARBA" id="ARBA00023211"/>
    </source>
</evidence>
<dbReference type="SUPFAM" id="SSF51182">
    <property type="entry name" value="RmlC-like cupins"/>
    <property type="match status" value="1"/>
</dbReference>
<comment type="catalytic activity">
    <reaction evidence="6">
        <text>D-lyxose = D-xylulose</text>
        <dbReference type="Rhea" id="RHEA:14201"/>
        <dbReference type="ChEBI" id="CHEBI:16789"/>
        <dbReference type="ChEBI" id="CHEBI:17140"/>
        <dbReference type="EC" id="5.3.1.15"/>
    </reaction>
</comment>
<accession>A0A7X0ZU58</accession>
<dbReference type="GO" id="GO:0047828">
    <property type="term" value="F:D-lyxose ketol-isomerase activity"/>
    <property type="evidence" value="ECO:0007669"/>
    <property type="project" value="UniProtKB-EC"/>
</dbReference>
<evidence type="ECO:0000256" key="4">
    <source>
        <dbReference type="ARBA" id="ARBA00023235"/>
    </source>
</evidence>
<evidence type="ECO:0000256" key="7">
    <source>
        <dbReference type="ARBA" id="ARBA00044951"/>
    </source>
</evidence>
<dbReference type="CDD" id="cd20308">
    <property type="entry name" value="cupin_YdaE"/>
    <property type="match status" value="1"/>
</dbReference>
<dbReference type="EC" id="5.3.1.15" evidence="8"/>
<keyword evidence="3" id="KW-0464">Manganese</keyword>
<proteinExistence type="inferred from homology"/>
<name>A0A7X0ZU58_9LIST</name>
<dbReference type="RefSeq" id="WP_185626243.1">
    <property type="nucleotide sequence ID" value="NZ_JAARZI010000001.1"/>
</dbReference>
<evidence type="ECO:0000313" key="10">
    <source>
        <dbReference type="EMBL" id="MBC2310546.1"/>
    </source>
</evidence>
<evidence type="ECO:0000256" key="2">
    <source>
        <dbReference type="ARBA" id="ARBA00022723"/>
    </source>
</evidence>
<protein>
    <recommendedName>
        <fullName evidence="8">D-lyxose ketol-isomerase</fullName>
        <ecNumber evidence="8">5.3.1.15</ecNumber>
    </recommendedName>
</protein>
<dbReference type="Pfam" id="PF07385">
    <property type="entry name" value="Lyx_isomer"/>
    <property type="match status" value="1"/>
</dbReference>
<reference evidence="10 11" key="1">
    <citation type="submission" date="2020-03" db="EMBL/GenBank/DDBJ databases">
        <title>Soil Listeria distribution.</title>
        <authorList>
            <person name="Liao J."/>
            <person name="Wiedmann M."/>
        </authorList>
    </citation>
    <scope>NUCLEOTIDE SEQUENCE [LARGE SCALE GENOMIC DNA]</scope>
    <source>
        <strain evidence="10 11">FSL L7-0039</strain>
    </source>
</reference>
<evidence type="ECO:0000256" key="1">
    <source>
        <dbReference type="ARBA" id="ARBA00001936"/>
    </source>
</evidence>
<keyword evidence="4 10" id="KW-0413">Isomerase</keyword>
<dbReference type="InterPro" id="IPR014710">
    <property type="entry name" value="RmlC-like_jellyroll"/>
</dbReference>
<sequence>MNTYKKRVQQFFLDSQIALTKDELANIDYADFGLNNIEIEALNLIVYINNNRYCAKEMVLLPGQTCPEHQHPDRNGQPGKQETFRCRKGKVYLYVEGPEKEVGISSKIPAGKEAFYTAKHEIILHPGAQYTIDPNIKHWFQAGEEGAIISEFSSPSDDTSDIFTDPNIIRS</sequence>
<keyword evidence="5" id="KW-0119">Carbohydrate metabolism</keyword>
<feature type="region of interest" description="Disordered" evidence="9">
    <location>
        <begin position="151"/>
        <end position="171"/>
    </location>
</feature>
<comment type="cofactor">
    <cofactor evidence="1">
        <name>Mn(2+)</name>
        <dbReference type="ChEBI" id="CHEBI:29035"/>
    </cofactor>
</comment>
<dbReference type="InterPro" id="IPR011051">
    <property type="entry name" value="RmlC_Cupin_sf"/>
</dbReference>
<dbReference type="Proteomes" id="UP000565628">
    <property type="component" value="Unassembled WGS sequence"/>
</dbReference>
<evidence type="ECO:0000256" key="6">
    <source>
        <dbReference type="ARBA" id="ARBA00044907"/>
    </source>
</evidence>
<evidence type="ECO:0000313" key="11">
    <source>
        <dbReference type="Proteomes" id="UP000565628"/>
    </source>
</evidence>
<keyword evidence="2" id="KW-0479">Metal-binding</keyword>
<dbReference type="EMBL" id="JAASWV010000007">
    <property type="protein sequence ID" value="MBC2310546.1"/>
    <property type="molecule type" value="Genomic_DNA"/>
</dbReference>
<organism evidence="10 11">
    <name type="scientific">Listeria booriae</name>
    <dbReference type="NCBI Taxonomy" id="1552123"/>
    <lineage>
        <taxon>Bacteria</taxon>
        <taxon>Bacillati</taxon>
        <taxon>Bacillota</taxon>
        <taxon>Bacilli</taxon>
        <taxon>Bacillales</taxon>
        <taxon>Listeriaceae</taxon>
        <taxon>Listeria</taxon>
    </lineage>
</organism>
<dbReference type="GO" id="GO:0046872">
    <property type="term" value="F:metal ion binding"/>
    <property type="evidence" value="ECO:0007669"/>
    <property type="project" value="UniProtKB-KW"/>
</dbReference>
<dbReference type="AlphaFoldDB" id="A0A7X0ZU58"/>
<gene>
    <name evidence="10" type="ORF">HCJ81_06575</name>
</gene>
<comment type="similarity">
    <text evidence="7">Belongs to the D-lyxose ketol-isomerase family.</text>
</comment>
<evidence type="ECO:0000256" key="8">
    <source>
        <dbReference type="ARBA" id="ARBA00044972"/>
    </source>
</evidence>
<evidence type="ECO:0000256" key="5">
    <source>
        <dbReference type="ARBA" id="ARBA00023277"/>
    </source>
</evidence>
<evidence type="ECO:0000256" key="9">
    <source>
        <dbReference type="SAM" id="MobiDB-lite"/>
    </source>
</evidence>